<dbReference type="KEGG" id="skr:BRX40_19135"/>
<dbReference type="OrthoDB" id="7398646at2"/>
<dbReference type="GO" id="GO:0042834">
    <property type="term" value="F:peptidoglycan binding"/>
    <property type="evidence" value="ECO:0007669"/>
    <property type="project" value="InterPro"/>
</dbReference>
<dbReference type="InterPro" id="IPR019734">
    <property type="entry name" value="TPR_rpt"/>
</dbReference>
<feature type="compositionally biased region" description="Basic and acidic residues" evidence="2">
    <location>
        <begin position="563"/>
        <end position="578"/>
    </location>
</feature>
<dbReference type="GeneID" id="44134678"/>
<feature type="signal peptide" evidence="3">
    <location>
        <begin position="1"/>
        <end position="26"/>
    </location>
</feature>
<evidence type="ECO:0000313" key="5">
    <source>
        <dbReference type="EMBL" id="APR54242.1"/>
    </source>
</evidence>
<feature type="compositionally biased region" description="Low complexity" evidence="2">
    <location>
        <begin position="401"/>
        <end position="432"/>
    </location>
</feature>
<dbReference type="RefSeq" id="WP_075152668.1">
    <property type="nucleotide sequence ID" value="NZ_CP018820.1"/>
</dbReference>
<organism evidence="5 6">
    <name type="scientific">Sphingomonas koreensis</name>
    <dbReference type="NCBI Taxonomy" id="93064"/>
    <lineage>
        <taxon>Bacteria</taxon>
        <taxon>Pseudomonadati</taxon>
        <taxon>Pseudomonadota</taxon>
        <taxon>Alphaproteobacteria</taxon>
        <taxon>Sphingomonadales</taxon>
        <taxon>Sphingomonadaceae</taxon>
        <taxon>Sphingomonas</taxon>
    </lineage>
</organism>
<feature type="domain" description="SPOR" evidence="4">
    <location>
        <begin position="574"/>
        <end position="655"/>
    </location>
</feature>
<dbReference type="PROSITE" id="PS51724">
    <property type="entry name" value="SPOR"/>
    <property type="match status" value="1"/>
</dbReference>
<gene>
    <name evidence="5" type="ORF">BRX40_19135</name>
</gene>
<feature type="region of interest" description="Disordered" evidence="2">
    <location>
        <begin position="273"/>
        <end position="309"/>
    </location>
</feature>
<feature type="repeat" description="TPR" evidence="1">
    <location>
        <begin position="54"/>
        <end position="87"/>
    </location>
</feature>
<evidence type="ECO:0000256" key="2">
    <source>
        <dbReference type="SAM" id="MobiDB-lite"/>
    </source>
</evidence>
<accession>A0A1L6JE82</accession>
<dbReference type="SUPFAM" id="SSF48452">
    <property type="entry name" value="TPR-like"/>
    <property type="match status" value="1"/>
</dbReference>
<feature type="compositionally biased region" description="Basic and acidic residues" evidence="2">
    <location>
        <begin position="501"/>
        <end position="543"/>
    </location>
</feature>
<keyword evidence="3" id="KW-0732">Signal</keyword>
<dbReference type="AlphaFoldDB" id="A0A1L6JE82"/>
<dbReference type="EMBL" id="CP018820">
    <property type="protein sequence ID" value="APR54242.1"/>
    <property type="molecule type" value="Genomic_DNA"/>
</dbReference>
<keyword evidence="1" id="KW-0802">TPR repeat</keyword>
<evidence type="ECO:0000313" key="6">
    <source>
        <dbReference type="Proteomes" id="UP000185161"/>
    </source>
</evidence>
<feature type="compositionally biased region" description="Low complexity" evidence="2">
    <location>
        <begin position="544"/>
        <end position="561"/>
    </location>
</feature>
<name>A0A1L6JE82_9SPHN</name>
<evidence type="ECO:0000259" key="4">
    <source>
        <dbReference type="PROSITE" id="PS51724"/>
    </source>
</evidence>
<evidence type="ECO:0000256" key="1">
    <source>
        <dbReference type="PROSITE-ProRule" id="PRU00339"/>
    </source>
</evidence>
<dbReference type="PROSITE" id="PS50005">
    <property type="entry name" value="TPR"/>
    <property type="match status" value="1"/>
</dbReference>
<dbReference type="InterPro" id="IPR007730">
    <property type="entry name" value="SPOR-like_dom"/>
</dbReference>
<dbReference type="Proteomes" id="UP000185161">
    <property type="component" value="Chromosome"/>
</dbReference>
<keyword evidence="6" id="KW-1185">Reference proteome</keyword>
<dbReference type="InterPro" id="IPR011990">
    <property type="entry name" value="TPR-like_helical_dom_sf"/>
</dbReference>
<feature type="compositionally biased region" description="Basic and acidic residues" evidence="2">
    <location>
        <begin position="277"/>
        <end position="293"/>
    </location>
</feature>
<feature type="region of interest" description="Disordered" evidence="2">
    <location>
        <begin position="396"/>
        <end position="447"/>
    </location>
</feature>
<dbReference type="Pfam" id="PF05036">
    <property type="entry name" value="SPOR"/>
    <property type="match status" value="1"/>
</dbReference>
<sequence>MKRDPRLCMGAALIALAVCVAAPASAQEVAPPPTPNADRLAEEMRTLARDPRNVRALLSAGEMSARLNDAAAAAGFFARAQALDPSNPRVLAGQAMVMVRMERPGEALRLFAEAERNGLSMEGYASDRGLAYDLLGAQGHAQRDYRTAMRGAADDETIRRYALSLGISGQTDQAMRLLDPLLRRSDRAGWRARAFILAMNGDAAGADKIAASMMGGVGTALAPFFRRLPSLSASDKAFAVHFGELRRTAARVADAQLAPPLARLGQEPGVAIAAAEVPRREPQADPGLADRRSARPRSSGVREPLGWRSNDQTEARLVREREAKRLADLKAQQEREALAAKQREVERVAAEQQAAREAEARRIAEAQARERAATELAAREAETKRLAEAQRLAEARRLAEAQRQTAEPAAPAAEPVAVATAATPAASEAPPVRMAETAPPSPRIGGEDNVIARIIAGITIPASELGVEPMPGRAEPEPAVTTPPPAPVEVAKAETPAPRPAVERPKPEPVKPKPEPVKPRTETPKPESAKPETGKPVRGKPADPKAAAAKPGDPKAAPKGKAAAKEKAKPDPAKTDPVRHWVQVAGGANVSDLPKAWRALLAKAPAELKGRQPWTTPLRFTNRLLVGPFKTPAEAQAFVNMIGKKGLSAFAWSSEAGQKIEKLAAK</sequence>
<feature type="chain" id="PRO_5013358299" description="SPOR domain-containing protein" evidence="3">
    <location>
        <begin position="27"/>
        <end position="666"/>
    </location>
</feature>
<dbReference type="PRINTS" id="PR01217">
    <property type="entry name" value="PRICHEXTENSN"/>
</dbReference>
<proteinExistence type="predicted"/>
<dbReference type="STRING" id="93064.BRX40_19135"/>
<reference evidence="6" key="1">
    <citation type="submission" date="2016-12" db="EMBL/GenBank/DDBJ databases">
        <title>Whole genome sequencing of Sphingomonas sp. ABOJV.</title>
        <authorList>
            <person name="Conlan S."/>
            <person name="Thomas P.J."/>
            <person name="Mullikin J."/>
            <person name="Palmore T.N."/>
            <person name="Frank K.M."/>
            <person name="Segre J.A."/>
        </authorList>
    </citation>
    <scope>NUCLEOTIDE SEQUENCE [LARGE SCALE GENOMIC DNA]</scope>
    <source>
        <strain evidence="6">ABOJV</strain>
    </source>
</reference>
<evidence type="ECO:0000256" key="3">
    <source>
        <dbReference type="SAM" id="SignalP"/>
    </source>
</evidence>
<feature type="region of interest" description="Disordered" evidence="2">
    <location>
        <begin position="461"/>
        <end position="578"/>
    </location>
</feature>
<dbReference type="Gene3D" id="1.25.40.10">
    <property type="entry name" value="Tetratricopeptide repeat domain"/>
    <property type="match status" value="1"/>
</dbReference>
<protein>
    <recommendedName>
        <fullName evidence="4">SPOR domain-containing protein</fullName>
    </recommendedName>
</protein>